<evidence type="ECO:0000259" key="11">
    <source>
        <dbReference type="PROSITE" id="PS00434"/>
    </source>
</evidence>
<dbReference type="OrthoDB" id="60033at2759"/>
<proteinExistence type="inferred from homology"/>
<dbReference type="SMART" id="SM00415">
    <property type="entry name" value="HSF"/>
    <property type="match status" value="1"/>
</dbReference>
<dbReference type="FunFam" id="1.10.10.10:FF:000027">
    <property type="entry name" value="Heat shock transcription factor 1"/>
    <property type="match status" value="1"/>
</dbReference>
<dbReference type="GO" id="GO:0043565">
    <property type="term" value="F:sequence-specific DNA binding"/>
    <property type="evidence" value="ECO:0007669"/>
    <property type="project" value="InterPro"/>
</dbReference>
<feature type="compositionally biased region" description="Low complexity" evidence="10">
    <location>
        <begin position="479"/>
        <end position="502"/>
    </location>
</feature>
<feature type="compositionally biased region" description="Low complexity" evidence="10">
    <location>
        <begin position="396"/>
        <end position="413"/>
    </location>
</feature>
<evidence type="ECO:0000256" key="8">
    <source>
        <dbReference type="ARBA" id="ARBA00084017"/>
    </source>
</evidence>
<dbReference type="GO" id="GO:0005634">
    <property type="term" value="C:nucleus"/>
    <property type="evidence" value="ECO:0007669"/>
    <property type="project" value="UniProtKB-SubCell"/>
</dbReference>
<dbReference type="EMBL" id="CR382131">
    <property type="protein sequence ID" value="CAG79515.2"/>
    <property type="molecule type" value="Genomic_DNA"/>
</dbReference>
<evidence type="ECO:0000256" key="10">
    <source>
        <dbReference type="SAM" id="MobiDB-lite"/>
    </source>
</evidence>
<dbReference type="PANTHER" id="PTHR10015">
    <property type="entry name" value="HEAT SHOCK TRANSCRIPTION FACTOR"/>
    <property type="match status" value="1"/>
</dbReference>
<dbReference type="STRING" id="284591.Q6C5Z0"/>
<keyword evidence="13" id="KW-1185">Reference proteome</keyword>
<dbReference type="InterPro" id="IPR036388">
    <property type="entry name" value="WH-like_DNA-bd_sf"/>
</dbReference>
<feature type="compositionally biased region" description="Low complexity" evidence="10">
    <location>
        <begin position="371"/>
        <end position="388"/>
    </location>
</feature>
<dbReference type="PRINTS" id="PR00056">
    <property type="entry name" value="HSFDOMAIN"/>
</dbReference>
<feature type="region of interest" description="Disordered" evidence="10">
    <location>
        <begin position="561"/>
        <end position="583"/>
    </location>
</feature>
<evidence type="ECO:0000256" key="1">
    <source>
        <dbReference type="ARBA" id="ARBA00004123"/>
    </source>
</evidence>
<dbReference type="Gene3D" id="1.10.10.10">
    <property type="entry name" value="Winged helix-like DNA-binding domain superfamily/Winged helix DNA-binding domain"/>
    <property type="match status" value="1"/>
</dbReference>
<reference evidence="12 13" key="1">
    <citation type="journal article" date="2004" name="Nature">
        <title>Genome evolution in yeasts.</title>
        <authorList>
            <consortium name="Genolevures"/>
            <person name="Dujon B."/>
            <person name="Sherman D."/>
            <person name="Fischer G."/>
            <person name="Durrens P."/>
            <person name="Casaregola S."/>
            <person name="Lafontaine I."/>
            <person name="de Montigny J."/>
            <person name="Marck C."/>
            <person name="Neuveglise C."/>
            <person name="Talla E."/>
            <person name="Goffard N."/>
            <person name="Frangeul L."/>
            <person name="Aigle M."/>
            <person name="Anthouard V."/>
            <person name="Babour A."/>
            <person name="Barbe V."/>
            <person name="Barnay S."/>
            <person name="Blanchin S."/>
            <person name="Beckerich J.M."/>
            <person name="Beyne E."/>
            <person name="Bleykasten C."/>
            <person name="Boisrame A."/>
            <person name="Boyer J."/>
            <person name="Cattolico L."/>
            <person name="Confanioleri F."/>
            <person name="de Daruvar A."/>
            <person name="Despons L."/>
            <person name="Fabre E."/>
            <person name="Fairhead C."/>
            <person name="Ferry-Dumazet H."/>
            <person name="Groppi A."/>
            <person name="Hantraye F."/>
            <person name="Hennequin C."/>
            <person name="Jauniaux N."/>
            <person name="Joyet P."/>
            <person name="Kachouri R."/>
            <person name="Kerrest A."/>
            <person name="Koszul R."/>
            <person name="Lemaire M."/>
            <person name="Lesur I."/>
            <person name="Ma L."/>
            <person name="Muller H."/>
            <person name="Nicaud J.M."/>
            <person name="Nikolski M."/>
            <person name="Oztas S."/>
            <person name="Ozier-Kalogeropoulos O."/>
            <person name="Pellenz S."/>
            <person name="Potier S."/>
            <person name="Richard G.F."/>
            <person name="Straub M.L."/>
            <person name="Suleau A."/>
            <person name="Swennene D."/>
            <person name="Tekaia F."/>
            <person name="Wesolowski-Louvel M."/>
            <person name="Westhof E."/>
            <person name="Wirth B."/>
            <person name="Zeniou-Meyer M."/>
            <person name="Zivanovic I."/>
            <person name="Bolotin-Fukuhara M."/>
            <person name="Thierry A."/>
            <person name="Bouchier C."/>
            <person name="Caudron B."/>
            <person name="Scarpelli C."/>
            <person name="Gaillardin C."/>
            <person name="Weissenbach J."/>
            <person name="Wincker P."/>
            <person name="Souciet J.L."/>
        </authorList>
    </citation>
    <scope>NUCLEOTIDE SEQUENCE [LARGE SCALE GENOMIC DNA]</scope>
    <source>
        <strain evidence="13">CLIB 122 / E 150</strain>
    </source>
</reference>
<dbReference type="KEGG" id="yli:2911492"/>
<dbReference type="VEuPathDB" id="FungiDB:YALI0_E13948g"/>
<protein>
    <recommendedName>
        <fullName evidence="7">Heat shock transcription factor</fullName>
    </recommendedName>
    <alternativeName>
        <fullName evidence="8">Heat shock factor protein</fullName>
    </alternativeName>
</protein>
<keyword evidence="5" id="KW-0804">Transcription</keyword>
<evidence type="ECO:0000256" key="9">
    <source>
        <dbReference type="RuleBase" id="RU004020"/>
    </source>
</evidence>
<feature type="compositionally biased region" description="Polar residues" evidence="10">
    <location>
        <begin position="290"/>
        <end position="302"/>
    </location>
</feature>
<dbReference type="GO" id="GO:0003700">
    <property type="term" value="F:DNA-binding transcription factor activity"/>
    <property type="evidence" value="ECO:0007669"/>
    <property type="project" value="InterPro"/>
</dbReference>
<evidence type="ECO:0000256" key="4">
    <source>
        <dbReference type="ARBA" id="ARBA00023125"/>
    </source>
</evidence>
<evidence type="ECO:0000256" key="2">
    <source>
        <dbReference type="ARBA" id="ARBA00006403"/>
    </source>
</evidence>
<dbReference type="RefSeq" id="XP_503922.3">
    <property type="nucleotide sequence ID" value="XM_503922.4"/>
</dbReference>
<feature type="compositionally biased region" description="Low complexity" evidence="10">
    <location>
        <begin position="260"/>
        <end position="284"/>
    </location>
</feature>
<dbReference type="SUPFAM" id="SSF46785">
    <property type="entry name" value="Winged helix' DNA-binding domain"/>
    <property type="match status" value="1"/>
</dbReference>
<dbReference type="PROSITE" id="PS00434">
    <property type="entry name" value="HSF_DOMAIN"/>
    <property type="match status" value="1"/>
</dbReference>
<evidence type="ECO:0000256" key="3">
    <source>
        <dbReference type="ARBA" id="ARBA00023015"/>
    </source>
</evidence>
<evidence type="ECO:0000256" key="5">
    <source>
        <dbReference type="ARBA" id="ARBA00023163"/>
    </source>
</evidence>
<dbReference type="InterPro" id="IPR000232">
    <property type="entry name" value="HSF_DNA-bd"/>
</dbReference>
<evidence type="ECO:0000256" key="6">
    <source>
        <dbReference type="ARBA" id="ARBA00023242"/>
    </source>
</evidence>
<accession>Q6C5Z0</accession>
<dbReference type="Proteomes" id="UP000001300">
    <property type="component" value="Chromosome E"/>
</dbReference>
<dbReference type="PANTHER" id="PTHR10015:SF427">
    <property type="entry name" value="HEAT SHOCK FACTOR PROTEIN"/>
    <property type="match status" value="1"/>
</dbReference>
<feature type="compositionally biased region" description="Polar residues" evidence="10">
    <location>
        <begin position="340"/>
        <end position="362"/>
    </location>
</feature>
<evidence type="ECO:0000313" key="13">
    <source>
        <dbReference type="Proteomes" id="UP000001300"/>
    </source>
</evidence>
<feature type="compositionally biased region" description="Low complexity" evidence="10">
    <location>
        <begin position="310"/>
        <end position="320"/>
    </location>
</feature>
<comment type="similarity">
    <text evidence="2 9">Belongs to the HSF family.</text>
</comment>
<keyword evidence="3" id="KW-0805">Transcription regulation</keyword>
<dbReference type="InterPro" id="IPR036390">
    <property type="entry name" value="WH_DNA-bd_sf"/>
</dbReference>
<comment type="subcellular location">
    <subcellularLocation>
        <location evidence="1">Nucleus</location>
    </subcellularLocation>
</comment>
<sequence length="583" mass="65655">MSNTLVKKGQGQAASNAKKIGYNKKKGGGQTKGRPAFVFKLWNMVNDPAYDEYIRWMPDGKSFQITGREQLEKIVLPRFFKHNNFSSFVRQLNMYGWHKVQDVTSGSMQSNDEVWQFKSPNFIRGREDLLDNIVRNKGTKGSDEEEEMDMTTLMDELQQIKLNQLNLTQEVNKLRTDNQLLWQENLGFKDKHKQHGETLERIMRFLASLYGNQGKVLGEAISGNRNQRLLLGNTDPAQATHMINEAAAAAAAENSGNFPFEMNDMFNNNNNNNNNSNNPNDSPSFARVQPLSSTNSPQTVTGSPREENNKTNNTNNTSNNYDKITAYDTDTGSELPDNLQDLTDLSDFTPSMLDPQTVQQSMEPPMGFGDLNKNSSLILSNNSNNSINMPQTPMRNNSTSSHSSQNMSHHNYNYQPSTPGALFPELEAFQGANDQLIRSAERPRNNLNINGNGKADDLQRQLQDHGRHIDQFTDRLKKQQGYQPQQLQHQQQPQQPQQQPTPMQAPAPTPASTISSAPTPDPTSDLFNVGDPNIVPMQDFNMDDYIDNEADMFDPEVKIEEDMPLVTELDSPAPRPKKRKAGE</sequence>
<dbReference type="AlphaFoldDB" id="Q6C5Z0"/>
<evidence type="ECO:0000313" key="12">
    <source>
        <dbReference type="EMBL" id="CAG79515.2"/>
    </source>
</evidence>
<gene>
    <name evidence="12" type="ORF">YALI0_E13948g</name>
</gene>
<name>Q6C5Z0_YARLI</name>
<feature type="region of interest" description="Disordered" evidence="10">
    <location>
        <begin position="476"/>
        <end position="539"/>
    </location>
</feature>
<keyword evidence="4" id="KW-0238">DNA-binding</keyword>
<dbReference type="InParanoid" id="Q6C5Z0"/>
<dbReference type="Pfam" id="PF00447">
    <property type="entry name" value="HSF_DNA-bind"/>
    <property type="match status" value="1"/>
</dbReference>
<feature type="domain" description="HSF-type DNA-binding" evidence="11">
    <location>
        <begin position="76"/>
        <end position="100"/>
    </location>
</feature>
<feature type="region of interest" description="Disordered" evidence="10">
    <location>
        <begin position="260"/>
        <end position="418"/>
    </location>
</feature>
<keyword evidence="6" id="KW-0539">Nucleus</keyword>
<dbReference type="HOGENOM" id="CLU_467856_0_0_1"/>
<evidence type="ECO:0000256" key="7">
    <source>
        <dbReference type="ARBA" id="ARBA00068818"/>
    </source>
</evidence>
<organism evidence="12 13">
    <name type="scientific">Yarrowia lipolytica (strain CLIB 122 / E 150)</name>
    <name type="common">Yeast</name>
    <name type="synonym">Candida lipolytica</name>
    <dbReference type="NCBI Taxonomy" id="284591"/>
    <lineage>
        <taxon>Eukaryota</taxon>
        <taxon>Fungi</taxon>
        <taxon>Dikarya</taxon>
        <taxon>Ascomycota</taxon>
        <taxon>Saccharomycotina</taxon>
        <taxon>Dipodascomycetes</taxon>
        <taxon>Dipodascales</taxon>
        <taxon>Dipodascales incertae sedis</taxon>
        <taxon>Yarrowia</taxon>
    </lineage>
</organism>